<name>A0A9N8HRI8_9STRA</name>
<accession>A0A9N8HRI8</accession>
<evidence type="ECO:0000313" key="6">
    <source>
        <dbReference type="EMBL" id="CAB9522190.1"/>
    </source>
</evidence>
<keyword evidence="3" id="KW-0964">Secreted</keyword>
<evidence type="ECO:0000256" key="5">
    <source>
        <dbReference type="ARBA" id="ARBA00023180"/>
    </source>
</evidence>
<sequence length="198" mass="22228">MEVQEDVAPVQVLVCVEALCIDSKNFFRDQLMIAFNALGQDVMHLTVVPFGNAKIDSSSHNITCQHGFGECDTNAYEQCAVHLYPDPAQHVPYLSCLFNSLPMGHRDQPFEQWTGLEPCAHDNQLDFATIKKCHDDPNLSWQLQTKAAEATPKRHDHVPWVEINGQYMNEDSHHLLKEVCKAYQQAGGHNAACSKLTP</sequence>
<evidence type="ECO:0000256" key="2">
    <source>
        <dbReference type="ARBA" id="ARBA00005679"/>
    </source>
</evidence>
<reference evidence="6" key="1">
    <citation type="submission" date="2020-06" db="EMBL/GenBank/DDBJ databases">
        <authorList>
            <consortium name="Plant Systems Biology data submission"/>
        </authorList>
    </citation>
    <scope>NUCLEOTIDE SEQUENCE</scope>
    <source>
        <strain evidence="6">D6</strain>
    </source>
</reference>
<dbReference type="EMBL" id="CAICTM010001274">
    <property type="protein sequence ID" value="CAB9522190.1"/>
    <property type="molecule type" value="Genomic_DNA"/>
</dbReference>
<dbReference type="OrthoDB" id="191451at2759"/>
<keyword evidence="7" id="KW-1185">Reference proteome</keyword>
<comment type="similarity">
    <text evidence="2">Belongs to the GILT family.</text>
</comment>
<dbReference type="GO" id="GO:0005576">
    <property type="term" value="C:extracellular region"/>
    <property type="evidence" value="ECO:0007669"/>
    <property type="project" value="UniProtKB-SubCell"/>
</dbReference>
<keyword evidence="5" id="KW-0325">Glycoprotein</keyword>
<dbReference type="GO" id="GO:0016671">
    <property type="term" value="F:oxidoreductase activity, acting on a sulfur group of donors, disulfide as acceptor"/>
    <property type="evidence" value="ECO:0007669"/>
    <property type="project" value="InterPro"/>
</dbReference>
<evidence type="ECO:0000256" key="4">
    <source>
        <dbReference type="ARBA" id="ARBA00022729"/>
    </source>
</evidence>
<dbReference type="Pfam" id="PF03227">
    <property type="entry name" value="GILT"/>
    <property type="match status" value="1"/>
</dbReference>
<gene>
    <name evidence="6" type="ORF">SEMRO_1276_G258570.1</name>
</gene>
<proteinExistence type="inferred from homology"/>
<comment type="subcellular location">
    <subcellularLocation>
        <location evidence="1">Secreted</location>
    </subcellularLocation>
</comment>
<protein>
    <submittedName>
        <fullName evidence="6">GILT-like protein</fullName>
    </submittedName>
</protein>
<keyword evidence="4" id="KW-0732">Signal</keyword>
<dbReference type="PANTHER" id="PTHR13234:SF8">
    <property type="entry name" value="GAMMA-INTERFERON-INDUCIBLE LYSOSOMAL THIOL REDUCTASE"/>
    <property type="match status" value="1"/>
</dbReference>
<dbReference type="PANTHER" id="PTHR13234">
    <property type="entry name" value="GAMMA-INTERFERON INDUCIBLE LYSOSOMAL THIOL REDUCTASE GILT"/>
    <property type="match status" value="1"/>
</dbReference>
<evidence type="ECO:0000313" key="7">
    <source>
        <dbReference type="Proteomes" id="UP001153069"/>
    </source>
</evidence>
<organism evidence="6 7">
    <name type="scientific">Seminavis robusta</name>
    <dbReference type="NCBI Taxonomy" id="568900"/>
    <lineage>
        <taxon>Eukaryota</taxon>
        <taxon>Sar</taxon>
        <taxon>Stramenopiles</taxon>
        <taxon>Ochrophyta</taxon>
        <taxon>Bacillariophyta</taxon>
        <taxon>Bacillariophyceae</taxon>
        <taxon>Bacillariophycidae</taxon>
        <taxon>Naviculales</taxon>
        <taxon>Naviculaceae</taxon>
        <taxon>Seminavis</taxon>
    </lineage>
</organism>
<comment type="caution">
    <text evidence="6">The sequence shown here is derived from an EMBL/GenBank/DDBJ whole genome shotgun (WGS) entry which is preliminary data.</text>
</comment>
<evidence type="ECO:0000256" key="3">
    <source>
        <dbReference type="ARBA" id="ARBA00022525"/>
    </source>
</evidence>
<dbReference type="AlphaFoldDB" id="A0A9N8HRI8"/>
<evidence type="ECO:0000256" key="1">
    <source>
        <dbReference type="ARBA" id="ARBA00004613"/>
    </source>
</evidence>
<dbReference type="Proteomes" id="UP001153069">
    <property type="component" value="Unassembled WGS sequence"/>
</dbReference>
<dbReference type="InterPro" id="IPR004911">
    <property type="entry name" value="Interferon-induced_GILT"/>
</dbReference>